<evidence type="ECO:0000259" key="1">
    <source>
        <dbReference type="Pfam" id="PF00561"/>
    </source>
</evidence>
<gene>
    <name evidence="2" type="ORF">WNY77_13925</name>
</gene>
<dbReference type="EMBL" id="JBBMQS010000008">
    <property type="protein sequence ID" value="MEM5498501.1"/>
    <property type="molecule type" value="Genomic_DNA"/>
</dbReference>
<dbReference type="InterPro" id="IPR000073">
    <property type="entry name" value="AB_hydrolase_1"/>
</dbReference>
<dbReference type="PRINTS" id="PR00111">
    <property type="entry name" value="ABHYDROLASE"/>
</dbReference>
<name>A0ABU9SYD7_9ALTE</name>
<keyword evidence="2" id="KW-0378">Hydrolase</keyword>
<dbReference type="Pfam" id="PF00561">
    <property type="entry name" value="Abhydrolase_1"/>
    <property type="match status" value="1"/>
</dbReference>
<protein>
    <submittedName>
        <fullName evidence="2">Alpha/beta hydrolase</fullName>
    </submittedName>
</protein>
<sequence>MSTTKYVTVEGHQIAYEEMGEGTPLLLFHGIPTNRTLWRNVMPQLSSHYRVIAPDLLNYGESDMPQDTDVSINAQSRIMSKFMGALGISRANIAGHDIGGGVAQLMAVKHPEKVNAIVLIDSVCFDSWPIPEFAPLLEPGVEEKTTSDELVNILKDFLPKGVFDQSVMTEDLVRLYVGQWSSDQGKAAMFRNLRRLNKEYTQAIAGELKHLPHETLILWGDHDNFQKPEYAPQLEQAIPNASLVWLVNAGHWSIDEQPEKVTKLIGDFLQKNGNHQ</sequence>
<feature type="domain" description="AB hydrolase-1" evidence="1">
    <location>
        <begin position="24"/>
        <end position="257"/>
    </location>
</feature>
<dbReference type="PRINTS" id="PR00412">
    <property type="entry name" value="EPOXHYDRLASE"/>
</dbReference>
<dbReference type="GO" id="GO:0016787">
    <property type="term" value="F:hydrolase activity"/>
    <property type="evidence" value="ECO:0007669"/>
    <property type="project" value="UniProtKB-KW"/>
</dbReference>
<dbReference type="RefSeq" id="WP_006993481.1">
    <property type="nucleotide sequence ID" value="NZ_JBBMQS010000008.1"/>
</dbReference>
<evidence type="ECO:0000313" key="2">
    <source>
        <dbReference type="EMBL" id="MEM5498501.1"/>
    </source>
</evidence>
<evidence type="ECO:0000313" key="3">
    <source>
        <dbReference type="Proteomes" id="UP001461163"/>
    </source>
</evidence>
<keyword evidence="3" id="KW-1185">Reference proteome</keyword>
<reference evidence="2 3" key="1">
    <citation type="submission" date="2024-03" db="EMBL/GenBank/DDBJ databases">
        <title>Community enrichment and isolation of bacterial strains for fucoidan degradation.</title>
        <authorList>
            <person name="Sichert A."/>
        </authorList>
    </citation>
    <scope>NUCLEOTIDE SEQUENCE [LARGE SCALE GENOMIC DNA]</scope>
    <source>
        <strain evidence="2 3">AS12</strain>
    </source>
</reference>
<dbReference type="Gene3D" id="3.40.50.1820">
    <property type="entry name" value="alpha/beta hydrolase"/>
    <property type="match status" value="1"/>
</dbReference>
<dbReference type="InterPro" id="IPR029058">
    <property type="entry name" value="AB_hydrolase_fold"/>
</dbReference>
<comment type="caution">
    <text evidence="2">The sequence shown here is derived from an EMBL/GenBank/DDBJ whole genome shotgun (WGS) entry which is preliminary data.</text>
</comment>
<accession>A0ABU9SYD7</accession>
<dbReference type="InterPro" id="IPR000639">
    <property type="entry name" value="Epox_hydrolase-like"/>
</dbReference>
<dbReference type="PANTHER" id="PTHR43798">
    <property type="entry name" value="MONOACYLGLYCEROL LIPASE"/>
    <property type="match status" value="1"/>
</dbReference>
<organism evidence="2 3">
    <name type="scientific">Paraglaciecola mesophila</name>
    <dbReference type="NCBI Taxonomy" id="197222"/>
    <lineage>
        <taxon>Bacteria</taxon>
        <taxon>Pseudomonadati</taxon>
        <taxon>Pseudomonadota</taxon>
        <taxon>Gammaproteobacteria</taxon>
        <taxon>Alteromonadales</taxon>
        <taxon>Alteromonadaceae</taxon>
        <taxon>Paraglaciecola</taxon>
    </lineage>
</organism>
<dbReference type="InterPro" id="IPR050266">
    <property type="entry name" value="AB_hydrolase_sf"/>
</dbReference>
<dbReference type="SUPFAM" id="SSF53474">
    <property type="entry name" value="alpha/beta-Hydrolases"/>
    <property type="match status" value="1"/>
</dbReference>
<dbReference type="Proteomes" id="UP001461163">
    <property type="component" value="Unassembled WGS sequence"/>
</dbReference>
<proteinExistence type="predicted"/>